<keyword evidence="3" id="KW-1185">Reference proteome</keyword>
<evidence type="ECO:0000313" key="3">
    <source>
        <dbReference type="Proteomes" id="UP000638918"/>
    </source>
</evidence>
<comment type="caution">
    <text evidence="2">The sequence shown here is derived from an EMBL/GenBank/DDBJ whole genome shotgun (WGS) entry which is preliminary data.</text>
</comment>
<sequence>MTLNRAAGDDGGRRKGPGQVWYAVAALPLLCGFAAMGMVVLTQVSKLDDGLEQIVVPGARELSLEPGQHTVFLEYRSVVDGRVYAVDQVPGLAVHVEAADGAPVAVSAPRASTTYTLGGRQGAAINVFRIEQAGAYRISADYDGQEGPQTVIAVGQGFMGQLFATVLLALGAAFSGMILTAAAVIGIYLARRRARRA</sequence>
<gene>
    <name evidence="2" type="ORF">H9656_10575</name>
</gene>
<feature type="transmembrane region" description="Helical" evidence="1">
    <location>
        <begin position="162"/>
        <end position="190"/>
    </location>
</feature>
<proteinExistence type="predicted"/>
<keyword evidence="1" id="KW-0812">Transmembrane</keyword>
<name>A0ABR8R230_9CAUL</name>
<keyword evidence="1" id="KW-0472">Membrane</keyword>
<dbReference type="RefSeq" id="WP_191744209.1">
    <property type="nucleotide sequence ID" value="NZ_JACSQU010000002.1"/>
</dbReference>
<evidence type="ECO:0000256" key="1">
    <source>
        <dbReference type="SAM" id="Phobius"/>
    </source>
</evidence>
<accession>A0ABR8R230</accession>
<evidence type="ECO:0000313" key="2">
    <source>
        <dbReference type="EMBL" id="MBD7941830.1"/>
    </source>
</evidence>
<protein>
    <submittedName>
        <fullName evidence="2">Uncharacterized protein</fullName>
    </submittedName>
</protein>
<dbReference type="Proteomes" id="UP000638918">
    <property type="component" value="Unassembled WGS sequence"/>
</dbReference>
<reference evidence="2 3" key="1">
    <citation type="submission" date="2020-08" db="EMBL/GenBank/DDBJ databases">
        <title>A Genomic Blueprint of the Chicken Gut Microbiome.</title>
        <authorList>
            <person name="Gilroy R."/>
            <person name="Ravi A."/>
            <person name="Getino M."/>
            <person name="Pursley I."/>
            <person name="Horton D.L."/>
            <person name="Alikhan N.-F."/>
            <person name="Baker D."/>
            <person name="Gharbi K."/>
            <person name="Hall N."/>
            <person name="Watson M."/>
            <person name="Adriaenssens E.M."/>
            <person name="Foster-Nyarko E."/>
            <person name="Jarju S."/>
            <person name="Secka A."/>
            <person name="Antonio M."/>
            <person name="Oren A."/>
            <person name="Chaudhuri R."/>
            <person name="La Ragione R.M."/>
            <person name="Hildebrand F."/>
            <person name="Pallen M.J."/>
        </authorList>
    </citation>
    <scope>NUCLEOTIDE SEQUENCE [LARGE SCALE GENOMIC DNA]</scope>
    <source>
        <strain evidence="2 3">Sa3CVA3</strain>
    </source>
</reference>
<dbReference type="EMBL" id="JACSQU010000002">
    <property type="protein sequence ID" value="MBD7941830.1"/>
    <property type="molecule type" value="Genomic_DNA"/>
</dbReference>
<keyword evidence="1" id="KW-1133">Transmembrane helix</keyword>
<organism evidence="2 3">
    <name type="scientific">Brevundimonas guildfordensis</name>
    <dbReference type="NCBI Taxonomy" id="2762241"/>
    <lineage>
        <taxon>Bacteria</taxon>
        <taxon>Pseudomonadati</taxon>
        <taxon>Pseudomonadota</taxon>
        <taxon>Alphaproteobacteria</taxon>
        <taxon>Caulobacterales</taxon>
        <taxon>Caulobacteraceae</taxon>
        <taxon>Brevundimonas</taxon>
    </lineage>
</organism>
<feature type="transmembrane region" description="Helical" evidence="1">
    <location>
        <begin position="20"/>
        <end position="41"/>
    </location>
</feature>